<dbReference type="CTD" id="41825"/>
<feature type="region of interest" description="Disordered" evidence="8">
    <location>
        <begin position="670"/>
        <end position="728"/>
    </location>
</feature>
<dbReference type="GO" id="GO:0008074">
    <property type="term" value="C:guanylate cyclase complex, soluble"/>
    <property type="evidence" value="ECO:0007669"/>
    <property type="project" value="TreeGrafter"/>
</dbReference>
<feature type="compositionally biased region" description="Basic residues" evidence="8">
    <location>
        <begin position="675"/>
        <end position="693"/>
    </location>
</feature>
<keyword evidence="4" id="KW-0547">Nucleotide-binding</keyword>
<dbReference type="Gene3D" id="6.10.250.780">
    <property type="match status" value="1"/>
</dbReference>
<dbReference type="Gene3D" id="3.90.1520.10">
    <property type="entry name" value="H-NOX domain"/>
    <property type="match status" value="1"/>
</dbReference>
<dbReference type="SMART" id="SM00044">
    <property type="entry name" value="CYCc"/>
    <property type="match status" value="1"/>
</dbReference>
<dbReference type="OMA" id="ACCERFD"/>
<dbReference type="GO" id="GO:0019826">
    <property type="term" value="F:oxygen sensor activity"/>
    <property type="evidence" value="ECO:0007669"/>
    <property type="project" value="TreeGrafter"/>
</dbReference>
<dbReference type="InterPro" id="IPR011644">
    <property type="entry name" value="Heme_NO-bd"/>
</dbReference>
<dbReference type="EnsemblMetazoa" id="XM_014394868.2">
    <property type="protein sequence ID" value="XP_014250354.1"/>
    <property type="gene ID" value="LOC106667142"/>
</dbReference>
<proteinExistence type="predicted"/>
<dbReference type="InterPro" id="IPR011645">
    <property type="entry name" value="HNOB_dom_associated"/>
</dbReference>
<keyword evidence="3" id="KW-0963">Cytoplasm</keyword>
<dbReference type="GO" id="GO:0004383">
    <property type="term" value="F:guanylate cyclase activity"/>
    <property type="evidence" value="ECO:0007669"/>
    <property type="project" value="UniProtKB-EC"/>
</dbReference>
<dbReference type="OrthoDB" id="6127067at2759"/>
<dbReference type="Proteomes" id="UP000494040">
    <property type="component" value="Unassembled WGS sequence"/>
</dbReference>
<name>A0A8I6TET0_CIMLE</name>
<dbReference type="InterPro" id="IPR038158">
    <property type="entry name" value="H-NOX_domain_sf"/>
</dbReference>
<evidence type="ECO:0000256" key="6">
    <source>
        <dbReference type="ARBA" id="ARBA00023239"/>
    </source>
</evidence>
<feature type="compositionally biased region" description="Basic and acidic residues" evidence="8">
    <location>
        <begin position="695"/>
        <end position="708"/>
    </location>
</feature>
<dbReference type="InterPro" id="IPR024096">
    <property type="entry name" value="NO_sig/Golgi_transp_ligand-bd"/>
</dbReference>
<dbReference type="RefSeq" id="XP_014250354.1">
    <property type="nucleotide sequence ID" value="XM_014394868.2"/>
</dbReference>
<organism evidence="10 11">
    <name type="scientific">Cimex lectularius</name>
    <name type="common">Bed bug</name>
    <name type="synonym">Acanthia lectularia</name>
    <dbReference type="NCBI Taxonomy" id="79782"/>
    <lineage>
        <taxon>Eukaryota</taxon>
        <taxon>Metazoa</taxon>
        <taxon>Ecdysozoa</taxon>
        <taxon>Arthropoda</taxon>
        <taxon>Hexapoda</taxon>
        <taxon>Insecta</taxon>
        <taxon>Pterygota</taxon>
        <taxon>Neoptera</taxon>
        <taxon>Paraneoptera</taxon>
        <taxon>Hemiptera</taxon>
        <taxon>Heteroptera</taxon>
        <taxon>Panheteroptera</taxon>
        <taxon>Cimicomorpha</taxon>
        <taxon>Cimicidae</taxon>
        <taxon>Cimex</taxon>
    </lineage>
</organism>
<keyword evidence="5" id="KW-0342">GTP-binding</keyword>
<dbReference type="InterPro" id="IPR029787">
    <property type="entry name" value="Nucleotide_cyclase"/>
</dbReference>
<dbReference type="Gene3D" id="3.30.70.1230">
    <property type="entry name" value="Nucleotide cyclase"/>
    <property type="match status" value="1"/>
</dbReference>
<dbReference type="PANTHER" id="PTHR45655">
    <property type="entry name" value="GUANYLATE CYCLASE SOLUBLE SUBUNIT BETA-2"/>
    <property type="match status" value="1"/>
</dbReference>
<evidence type="ECO:0000259" key="9">
    <source>
        <dbReference type="PROSITE" id="PS50125"/>
    </source>
</evidence>
<dbReference type="AlphaFoldDB" id="A0A8I6TET0"/>
<dbReference type="GO" id="GO:0070482">
    <property type="term" value="P:response to oxygen levels"/>
    <property type="evidence" value="ECO:0007669"/>
    <property type="project" value="TreeGrafter"/>
</dbReference>
<dbReference type="EC" id="4.6.1.2" evidence="2"/>
<dbReference type="CDD" id="cd07302">
    <property type="entry name" value="CHD"/>
    <property type="match status" value="1"/>
</dbReference>
<feature type="domain" description="Guanylate cyclase" evidence="9">
    <location>
        <begin position="424"/>
        <end position="552"/>
    </location>
</feature>
<dbReference type="PANTHER" id="PTHR45655:SF10">
    <property type="entry name" value="SOLUBLE GUANYLATE CYCLASE 88E"/>
    <property type="match status" value="1"/>
</dbReference>
<dbReference type="GeneID" id="106667142"/>
<dbReference type="SUPFAM" id="SSF111126">
    <property type="entry name" value="Ligand-binding domain in the NO signalling and Golgi transport"/>
    <property type="match status" value="1"/>
</dbReference>
<dbReference type="InterPro" id="IPR001054">
    <property type="entry name" value="A/G_cyclase"/>
</dbReference>
<dbReference type="GO" id="GO:0005525">
    <property type="term" value="F:GTP binding"/>
    <property type="evidence" value="ECO:0007669"/>
    <property type="project" value="UniProtKB-KW"/>
</dbReference>
<evidence type="ECO:0000313" key="11">
    <source>
        <dbReference type="Proteomes" id="UP000494040"/>
    </source>
</evidence>
<keyword evidence="6" id="KW-0456">Lyase</keyword>
<dbReference type="KEGG" id="clec:106667142"/>
<sequence>MYGLILRNFQEFLLECYGKMSWDAIRKESNIEETSFSLYQVYPDNYAERILSFASKILQISENEISEKAGKNLVKFLNKYGYDQVLSVLGRDFRDFLNGLDNLHEYMKFSYPRIRAPSFICENETKHGLILHYRSKRKQFVHYTIGIIKEVGKQYYNKDVHIDIKKEEIVFDVLQVALLLSFNNEEFIKSSHPAKVHERHISVSSLIFFEIFPFSVAFSNDMKIIYAGNSLLELLPNVIGKTLTSTFDIVRPIIQPVFSKILSRANNIFELVTVSPVVNNRSIENKWPLHSSKQTITEPSKHTLMLKGQMIFVEKWEMMVYLGTPVMQNLDYIIGMGLYINDLSMHDFSRDLMIAGTQQSVELKLALEQEEKKTKRIEESINKLDVEMERTNSLLYQMIPEGVAERLRAGESPIDTCQKFESVSILFSDVVRFTEICSRLLPMEVVSMLNSMYSIFDSLTEKHDVQKVETIGDAYMVFSGTKDEEKNHVSRVCDMALDMMEHIKQLKDPSAGLHLRLRIGIHTGPVVAGIVGLKMPRYCLFGRTVKIASQMEALSQPMKIQITQSTFNVLPSEYQATYRGEIRLLDNCVKKTYWLDNKAPLLSCIDRSEELYNQRKNGGETSEEQLNLPVLPKKPDYSKFLQDNYKEKAYFPIVNGGHLNTVHEAECSGTIPPPTRKKSPFKHKKCSLPRNRRQMPNEESDKLIKENSIRTPIGPEPFLRNTEYSTNA</sequence>
<keyword evidence="7" id="KW-0141">cGMP biosynthesis</keyword>
<evidence type="ECO:0000256" key="8">
    <source>
        <dbReference type="SAM" id="MobiDB-lite"/>
    </source>
</evidence>
<evidence type="ECO:0000256" key="5">
    <source>
        <dbReference type="ARBA" id="ARBA00023134"/>
    </source>
</evidence>
<comment type="subcellular location">
    <subcellularLocation>
        <location evidence="1">Cytoplasm</location>
    </subcellularLocation>
</comment>
<dbReference type="Pfam" id="PF00211">
    <property type="entry name" value="Guanylate_cyc"/>
    <property type="match status" value="1"/>
</dbReference>
<dbReference type="GO" id="GO:0070026">
    <property type="term" value="F:nitric oxide binding"/>
    <property type="evidence" value="ECO:0007669"/>
    <property type="project" value="TreeGrafter"/>
</dbReference>
<protein>
    <recommendedName>
        <fullName evidence="2">guanylate cyclase</fullName>
        <ecNumber evidence="2">4.6.1.2</ecNumber>
    </recommendedName>
</protein>
<accession>A0A8I6TET0</accession>
<dbReference type="Pfam" id="PF07701">
    <property type="entry name" value="HNOBA"/>
    <property type="match status" value="1"/>
</dbReference>
<evidence type="ECO:0000256" key="4">
    <source>
        <dbReference type="ARBA" id="ARBA00022741"/>
    </source>
</evidence>
<dbReference type="GO" id="GO:0038060">
    <property type="term" value="P:nitric oxide-cGMP-mediated signaling"/>
    <property type="evidence" value="ECO:0007669"/>
    <property type="project" value="TreeGrafter"/>
</dbReference>
<dbReference type="PROSITE" id="PS50125">
    <property type="entry name" value="GUANYLATE_CYCLASE_2"/>
    <property type="match status" value="1"/>
</dbReference>
<dbReference type="FunFam" id="3.30.70.1230:FF:000030">
    <property type="entry name" value="Si:ch211-215j19.12"/>
    <property type="match status" value="1"/>
</dbReference>
<dbReference type="InterPro" id="IPR042463">
    <property type="entry name" value="HNOB_dom_associated_sf"/>
</dbReference>
<dbReference type="GO" id="GO:0020037">
    <property type="term" value="F:heme binding"/>
    <property type="evidence" value="ECO:0007669"/>
    <property type="project" value="InterPro"/>
</dbReference>
<evidence type="ECO:0000256" key="3">
    <source>
        <dbReference type="ARBA" id="ARBA00022490"/>
    </source>
</evidence>
<dbReference type="SUPFAM" id="SSF55073">
    <property type="entry name" value="Nucleotide cyclase"/>
    <property type="match status" value="1"/>
</dbReference>
<dbReference type="Gene3D" id="3.30.450.260">
    <property type="entry name" value="Haem NO binding associated domain"/>
    <property type="match status" value="1"/>
</dbReference>
<evidence type="ECO:0000256" key="7">
    <source>
        <dbReference type="ARBA" id="ARBA00023293"/>
    </source>
</evidence>
<keyword evidence="11" id="KW-1185">Reference proteome</keyword>
<reference evidence="10" key="1">
    <citation type="submission" date="2022-01" db="UniProtKB">
        <authorList>
            <consortium name="EnsemblMetazoa"/>
        </authorList>
    </citation>
    <scope>IDENTIFICATION</scope>
</reference>
<evidence type="ECO:0000313" key="10">
    <source>
        <dbReference type="EnsemblMetazoa" id="XP_014250354.1"/>
    </source>
</evidence>
<dbReference type="Pfam" id="PF07700">
    <property type="entry name" value="HNOB"/>
    <property type="match status" value="1"/>
</dbReference>
<evidence type="ECO:0000256" key="2">
    <source>
        <dbReference type="ARBA" id="ARBA00012202"/>
    </source>
</evidence>
<evidence type="ECO:0000256" key="1">
    <source>
        <dbReference type="ARBA" id="ARBA00004496"/>
    </source>
</evidence>